<dbReference type="GO" id="GO:0015627">
    <property type="term" value="C:type II protein secretion system complex"/>
    <property type="evidence" value="ECO:0007669"/>
    <property type="project" value="TreeGrafter"/>
</dbReference>
<name>A0A437R3D9_9GAMM</name>
<keyword evidence="5" id="KW-0813">Transport</keyword>
<dbReference type="PRINTS" id="PR01032">
    <property type="entry name" value="PHAGEIV"/>
</dbReference>
<dbReference type="PANTHER" id="PTHR30332">
    <property type="entry name" value="PROBABLE GENERAL SECRETION PATHWAY PROTEIN D"/>
    <property type="match status" value="1"/>
</dbReference>
<dbReference type="InterPro" id="IPR001775">
    <property type="entry name" value="GspD/PilQ"/>
</dbReference>
<dbReference type="EMBL" id="SACS01000002">
    <property type="protein sequence ID" value="RVU41274.1"/>
    <property type="molecule type" value="Genomic_DNA"/>
</dbReference>
<keyword evidence="2" id="KW-0732">Signal</keyword>
<dbReference type="GO" id="GO:0009279">
    <property type="term" value="C:cell outer membrane"/>
    <property type="evidence" value="ECO:0007669"/>
    <property type="project" value="UniProtKB-SubCell"/>
</dbReference>
<dbReference type="InterPro" id="IPR004846">
    <property type="entry name" value="T2SS/T3SS_dom"/>
</dbReference>
<dbReference type="Pfam" id="PF03958">
    <property type="entry name" value="Secretin_N"/>
    <property type="match status" value="1"/>
</dbReference>
<evidence type="ECO:0000256" key="4">
    <source>
        <dbReference type="RuleBase" id="RU004003"/>
    </source>
</evidence>
<evidence type="ECO:0000256" key="6">
    <source>
        <dbReference type="SAM" id="MobiDB-lite"/>
    </source>
</evidence>
<evidence type="ECO:0000256" key="2">
    <source>
        <dbReference type="ARBA" id="ARBA00022729"/>
    </source>
</evidence>
<dbReference type="Gene3D" id="3.30.1370.120">
    <property type="match status" value="2"/>
</dbReference>
<dbReference type="PANTHER" id="PTHR30332:SF25">
    <property type="entry name" value="SECRETIN XPSD"/>
    <property type="match status" value="1"/>
</dbReference>
<dbReference type="AlphaFoldDB" id="A0A437R3D9"/>
<dbReference type="PROSITE" id="PS00875">
    <property type="entry name" value="T2SP_D"/>
    <property type="match status" value="1"/>
</dbReference>
<comment type="caution">
    <text evidence="9">The sequence shown here is derived from an EMBL/GenBank/DDBJ whole genome shotgun (WGS) entry which is preliminary data.</text>
</comment>
<keyword evidence="10" id="KW-1185">Reference proteome</keyword>
<gene>
    <name evidence="9" type="ORF">EOE67_03480</name>
</gene>
<evidence type="ECO:0000259" key="7">
    <source>
        <dbReference type="Pfam" id="PF00263"/>
    </source>
</evidence>
<evidence type="ECO:0000313" key="9">
    <source>
        <dbReference type="EMBL" id="RVU41274.1"/>
    </source>
</evidence>
<dbReference type="PRINTS" id="PR00811">
    <property type="entry name" value="BCTERIALGSPD"/>
</dbReference>
<feature type="domain" description="Type II/III secretion system secretin-like" evidence="7">
    <location>
        <begin position="534"/>
        <end position="699"/>
    </location>
</feature>
<evidence type="ECO:0000256" key="5">
    <source>
        <dbReference type="RuleBase" id="RU004004"/>
    </source>
</evidence>
<dbReference type="InterPro" id="IPR004845">
    <property type="entry name" value="T2SS_GspD_CS"/>
</dbReference>
<evidence type="ECO:0000259" key="8">
    <source>
        <dbReference type="Pfam" id="PF03958"/>
    </source>
</evidence>
<reference evidence="9 10" key="1">
    <citation type="submission" date="2019-01" db="EMBL/GenBank/DDBJ databases">
        <authorList>
            <person name="Chen W.-M."/>
        </authorList>
    </citation>
    <scope>NUCLEOTIDE SEQUENCE [LARGE SCALE GENOMIC DNA]</scope>
    <source>
        <strain evidence="9 10">KYPC3</strain>
    </source>
</reference>
<comment type="subcellular location">
    <subcellularLocation>
        <location evidence="5">Cell outer membrane</location>
    </subcellularLocation>
    <subcellularLocation>
        <location evidence="1">Membrane</location>
    </subcellularLocation>
</comment>
<keyword evidence="3" id="KW-0472">Membrane</keyword>
<comment type="similarity">
    <text evidence="4">Belongs to the bacterial secretin family.</text>
</comment>
<dbReference type="Pfam" id="PF00263">
    <property type="entry name" value="Secretin"/>
    <property type="match status" value="1"/>
</dbReference>
<dbReference type="InterPro" id="IPR038591">
    <property type="entry name" value="NolW-like_sf"/>
</dbReference>
<protein>
    <submittedName>
        <fullName evidence="9">Uncharacterized protein</fullName>
    </submittedName>
</protein>
<sequence>MRLSLYAYLRKSSHLQWLLNSRFFMKIFVKHTSLSLLALSVLASCATATGPVKIPAAKISGASDITATEPELAAAEQSQLTQSGYQQLTPLANQRQRLQSQLDLSSRFSNLGELTIAVDAMAGDELIHTVFGELLKVNYVIADGIANLSDPLSLNVQEAVSPRQLFVLISELLASRNIAVSLKDNVYFIHPKDASKPGSSVLGYGRNPADVPNVPGQITQLVPVLYNQDLSIERTIRDLSNTQVMPADGQSAYYITGERNDILRAIELLNMLDNPSVRGRHVGLLRLTYITAEDFSKKIAELLASEGLPVDINKPGNRNLVLIPIEQIGAIAMFAADKIYVERVNYWAAQLDKPSQGTDKQYFMFYPRYARASDLGQSVASLLGQENEQVNQRRDTSSAMSETPEANAGNASNIRTGAAATTGKPGVSSAQNENVRMTVDERANALIFYTSGKDYQSLLPMIQRLDTMPKQIILEATIAEVTLTDEFAMGIEFALKNGRFNLGDIGAFGLAEIGGTSFSYSDAAGVDKILGQLTQKDGRVNVLSSPSIVVRDGVTATIAVGTDLPIVTATTSNPLDPNEVRQVNSQGYRRTGIELSVTPSISAQGLVVMEIDQSISGDAELSSATTNPAIFERTLKTEVIAQSGQTILLGGLMSENINRSETKVPLLGDLPIIGNLFKSQKDSTTKTELLLLITPRVIDNTSQWQNVRNKLASGLELLQLPDEKNSN</sequence>
<evidence type="ECO:0000256" key="1">
    <source>
        <dbReference type="ARBA" id="ARBA00004370"/>
    </source>
</evidence>
<evidence type="ECO:0000256" key="3">
    <source>
        <dbReference type="ARBA" id="ARBA00023136"/>
    </source>
</evidence>
<evidence type="ECO:0000313" key="10">
    <source>
        <dbReference type="Proteomes" id="UP000283077"/>
    </source>
</evidence>
<feature type="region of interest" description="Disordered" evidence="6">
    <location>
        <begin position="385"/>
        <end position="433"/>
    </location>
</feature>
<feature type="domain" description="NolW-like" evidence="8">
    <location>
        <begin position="363"/>
        <end position="471"/>
    </location>
</feature>
<organism evidence="9 10">
    <name type="scientific">Rheinheimera riviphila</name>
    <dbReference type="NCBI Taxonomy" id="1834037"/>
    <lineage>
        <taxon>Bacteria</taxon>
        <taxon>Pseudomonadati</taxon>
        <taxon>Pseudomonadota</taxon>
        <taxon>Gammaproteobacteria</taxon>
        <taxon>Chromatiales</taxon>
        <taxon>Chromatiaceae</taxon>
        <taxon>Rheinheimera</taxon>
    </lineage>
</organism>
<dbReference type="InterPro" id="IPR050810">
    <property type="entry name" value="Bact_Secretion_Sys_Channel"/>
</dbReference>
<dbReference type="Proteomes" id="UP000283077">
    <property type="component" value="Unassembled WGS sequence"/>
</dbReference>
<dbReference type="OrthoDB" id="9775455at2"/>
<proteinExistence type="inferred from homology"/>
<dbReference type="GO" id="GO:0009306">
    <property type="term" value="P:protein secretion"/>
    <property type="evidence" value="ECO:0007669"/>
    <property type="project" value="InterPro"/>
</dbReference>
<accession>A0A437R3D9</accession>
<dbReference type="InterPro" id="IPR005644">
    <property type="entry name" value="NolW-like"/>
</dbReference>